<name>A0ABU2BNB7_9MICC</name>
<proteinExistence type="predicted"/>
<dbReference type="SUPFAM" id="SSF69572">
    <property type="entry name" value="Activating enzymes of the ubiquitin-like proteins"/>
    <property type="match status" value="1"/>
</dbReference>
<dbReference type="Pfam" id="PF00899">
    <property type="entry name" value="ThiF"/>
    <property type="match status" value="1"/>
</dbReference>
<dbReference type="RefSeq" id="WP_302265619.1">
    <property type="nucleotide sequence ID" value="NZ_BAAAWO010000001.1"/>
</dbReference>
<dbReference type="Proteomes" id="UP001183817">
    <property type="component" value="Unassembled WGS sequence"/>
</dbReference>
<dbReference type="Gene3D" id="3.40.50.720">
    <property type="entry name" value="NAD(P)-binding Rossmann-like Domain"/>
    <property type="match status" value="1"/>
</dbReference>
<feature type="domain" description="THIF-type NAD/FAD binding fold" evidence="1">
    <location>
        <begin position="125"/>
        <end position="198"/>
    </location>
</feature>
<evidence type="ECO:0000313" key="3">
    <source>
        <dbReference type="Proteomes" id="UP001183817"/>
    </source>
</evidence>
<organism evidence="2 3">
    <name type="scientific">Paeniglutamicibacter sulfureus</name>
    <dbReference type="NCBI Taxonomy" id="43666"/>
    <lineage>
        <taxon>Bacteria</taxon>
        <taxon>Bacillati</taxon>
        <taxon>Actinomycetota</taxon>
        <taxon>Actinomycetes</taxon>
        <taxon>Micrococcales</taxon>
        <taxon>Micrococcaceae</taxon>
        <taxon>Paeniglutamicibacter</taxon>
    </lineage>
</organism>
<keyword evidence="3" id="KW-1185">Reference proteome</keyword>
<accession>A0ABU2BNB7</accession>
<gene>
    <name evidence="2" type="ORF">J2S64_003835</name>
</gene>
<evidence type="ECO:0000259" key="1">
    <source>
        <dbReference type="Pfam" id="PF00899"/>
    </source>
</evidence>
<sequence>MRINPGLQVLSLVEGVIQIGTGQRARWITGLTPAEKRFVLSLCEHGPRPAGPAPDLPDERRRTEILAMLGPALVQSPTQPPLAEGAEPVGALGTGSGLGARLVPDVLQWGAAYQMDAVPVLRRRAEAKVALYGCGRMGQLLAHVLAGAGVGSLMLCDGSPLDAGDLGAGTTGITGVGAPRARATARALQSTYPHLVVADAAGRSPDAAALDMAVVMAGGMLPPLESLAVDAAMLPVLFTDSGMHLGPMVIDGLTMCAACAWEQCDPTLRMLDARESAARAPALRPEASLAAVAAGLAAMAVLMALDRINIPAAAGSMTVCDLPTGSITSVPARARSRCTCLDPLAA</sequence>
<dbReference type="EMBL" id="JAVDYI010000001">
    <property type="protein sequence ID" value="MDR7360144.1"/>
    <property type="molecule type" value="Genomic_DNA"/>
</dbReference>
<dbReference type="InterPro" id="IPR000594">
    <property type="entry name" value="ThiF_NAD_FAD-bd"/>
</dbReference>
<reference evidence="2 3" key="1">
    <citation type="submission" date="2023-07" db="EMBL/GenBank/DDBJ databases">
        <title>Sequencing the genomes of 1000 actinobacteria strains.</title>
        <authorList>
            <person name="Klenk H.-P."/>
        </authorList>
    </citation>
    <scope>NUCLEOTIDE SEQUENCE [LARGE SCALE GENOMIC DNA]</scope>
    <source>
        <strain evidence="2 3">DSM 20167</strain>
    </source>
</reference>
<protein>
    <recommendedName>
        <fullName evidence="1">THIF-type NAD/FAD binding fold domain-containing protein</fullName>
    </recommendedName>
</protein>
<evidence type="ECO:0000313" key="2">
    <source>
        <dbReference type="EMBL" id="MDR7360144.1"/>
    </source>
</evidence>
<dbReference type="InterPro" id="IPR035985">
    <property type="entry name" value="Ubiquitin-activating_enz"/>
</dbReference>
<comment type="caution">
    <text evidence="2">The sequence shown here is derived from an EMBL/GenBank/DDBJ whole genome shotgun (WGS) entry which is preliminary data.</text>
</comment>